<dbReference type="InterPro" id="IPR001303">
    <property type="entry name" value="Aldolase_II/adducin_N"/>
</dbReference>
<keyword evidence="2" id="KW-0456">Lyase</keyword>
<protein>
    <submittedName>
        <fullName evidence="4">Aldolase</fullName>
    </submittedName>
</protein>
<dbReference type="Pfam" id="PF00596">
    <property type="entry name" value="Aldolase_II"/>
    <property type="match status" value="1"/>
</dbReference>
<dbReference type="InterPro" id="IPR050197">
    <property type="entry name" value="Aldolase_class_II_sugar_metab"/>
</dbReference>
<dbReference type="GO" id="GO:0005829">
    <property type="term" value="C:cytosol"/>
    <property type="evidence" value="ECO:0007669"/>
    <property type="project" value="TreeGrafter"/>
</dbReference>
<evidence type="ECO:0000259" key="3">
    <source>
        <dbReference type="SMART" id="SM01007"/>
    </source>
</evidence>
<dbReference type="GO" id="GO:0046872">
    <property type="term" value="F:metal ion binding"/>
    <property type="evidence" value="ECO:0007669"/>
    <property type="project" value="UniProtKB-KW"/>
</dbReference>
<keyword evidence="5" id="KW-1185">Reference proteome</keyword>
<reference evidence="4 5" key="1">
    <citation type="journal article" date="2015" name="Genome Announc.">
        <title>Complete Genome Sequence of Sedimenticola thiotaurini Strain SIP-G1, a Polyphosphate- and Polyhydroxyalkanoate-Accumulating Sulfur-Oxidizing Gammaproteobacterium Isolated from Salt Marsh Sediments.</title>
        <authorList>
            <person name="Flood B.E."/>
            <person name="Jones D.S."/>
            <person name="Bailey J.V."/>
        </authorList>
    </citation>
    <scope>NUCLEOTIDE SEQUENCE [LARGE SCALE GENOMIC DNA]</scope>
    <source>
        <strain evidence="4 5">SIP-G1</strain>
    </source>
</reference>
<organism evidence="4 5">
    <name type="scientific">Sedimenticola thiotaurini</name>
    <dbReference type="NCBI Taxonomy" id="1543721"/>
    <lineage>
        <taxon>Bacteria</taxon>
        <taxon>Pseudomonadati</taxon>
        <taxon>Pseudomonadota</taxon>
        <taxon>Gammaproteobacteria</taxon>
        <taxon>Chromatiales</taxon>
        <taxon>Sedimenticolaceae</taxon>
        <taxon>Sedimenticola</taxon>
    </lineage>
</organism>
<evidence type="ECO:0000313" key="5">
    <source>
        <dbReference type="Proteomes" id="UP000034410"/>
    </source>
</evidence>
<name>A0A0F7JY40_9GAMM</name>
<gene>
    <name evidence="4" type="ORF">AAY24_07195</name>
</gene>
<dbReference type="AlphaFoldDB" id="A0A0F7JY40"/>
<dbReference type="InterPro" id="IPR036409">
    <property type="entry name" value="Aldolase_II/adducin_N_sf"/>
</dbReference>
<dbReference type="SMART" id="SM01007">
    <property type="entry name" value="Aldolase_II"/>
    <property type="match status" value="1"/>
</dbReference>
<evidence type="ECO:0000313" key="4">
    <source>
        <dbReference type="EMBL" id="AKH20174.1"/>
    </source>
</evidence>
<feature type="domain" description="Class II aldolase/adducin N-terminal" evidence="3">
    <location>
        <begin position="5"/>
        <end position="177"/>
    </location>
</feature>
<evidence type="ECO:0000256" key="1">
    <source>
        <dbReference type="ARBA" id="ARBA00022723"/>
    </source>
</evidence>
<dbReference type="GO" id="GO:0016832">
    <property type="term" value="F:aldehyde-lyase activity"/>
    <property type="evidence" value="ECO:0007669"/>
    <property type="project" value="TreeGrafter"/>
</dbReference>
<sequence>MELREQLVRYYQWLRQYGNNDSHSGNASVRDGDRFWITPTGACADTLGVNDLVACSVSQGCGEGASLDGPLHQQVYRRNPAARAVLHSHGPYTVATTLNGETFLPVDFEGQLYFPQVPVITIPYQDYVEQAPAAVAEMLQSHRITVVRGHGVYSVGETLNLAYKWTCSLELSAKTAFLARQLGNLD</sequence>
<dbReference type="GO" id="GO:0019323">
    <property type="term" value="P:pentose catabolic process"/>
    <property type="evidence" value="ECO:0007669"/>
    <property type="project" value="TreeGrafter"/>
</dbReference>
<accession>A0A0F7JY40</accession>
<dbReference type="Gene3D" id="3.40.225.10">
    <property type="entry name" value="Class II aldolase/adducin N-terminal domain"/>
    <property type="match status" value="1"/>
</dbReference>
<dbReference type="PATRIC" id="fig|1543721.4.peg.1495"/>
<dbReference type="PANTHER" id="PTHR22789">
    <property type="entry name" value="FUCULOSE PHOSPHATE ALDOLASE"/>
    <property type="match status" value="1"/>
</dbReference>
<dbReference type="KEGG" id="seds:AAY24_07195"/>
<evidence type="ECO:0000256" key="2">
    <source>
        <dbReference type="ARBA" id="ARBA00023239"/>
    </source>
</evidence>
<keyword evidence="1" id="KW-0479">Metal-binding</keyword>
<dbReference type="OrthoDB" id="9805559at2"/>
<dbReference type="RefSeq" id="WP_046859110.1">
    <property type="nucleotide sequence ID" value="NZ_CP011412.1"/>
</dbReference>
<dbReference type="Proteomes" id="UP000034410">
    <property type="component" value="Chromosome"/>
</dbReference>
<dbReference type="PANTHER" id="PTHR22789:SF0">
    <property type="entry name" value="3-OXO-TETRONATE 4-PHOSPHATE DECARBOXYLASE-RELATED"/>
    <property type="match status" value="1"/>
</dbReference>
<dbReference type="SUPFAM" id="SSF53639">
    <property type="entry name" value="AraD/HMP-PK domain-like"/>
    <property type="match status" value="1"/>
</dbReference>
<proteinExistence type="predicted"/>
<dbReference type="EMBL" id="CP011412">
    <property type="protein sequence ID" value="AKH20174.1"/>
    <property type="molecule type" value="Genomic_DNA"/>
</dbReference>